<dbReference type="PaxDb" id="121845-A0A3Q0J221"/>
<dbReference type="GeneID" id="113469198"/>
<dbReference type="Proteomes" id="UP000079169">
    <property type="component" value="Unplaced"/>
</dbReference>
<protein>
    <submittedName>
        <fullName evidence="2">Uncharacterized protein LOC113469198</fullName>
    </submittedName>
</protein>
<reference evidence="2" key="1">
    <citation type="submission" date="2025-08" db="UniProtKB">
        <authorList>
            <consortium name="RefSeq"/>
        </authorList>
    </citation>
    <scope>IDENTIFICATION</scope>
</reference>
<evidence type="ECO:0000313" key="2">
    <source>
        <dbReference type="RefSeq" id="XP_026682519.1"/>
    </source>
</evidence>
<keyword evidence="1" id="KW-1185">Reference proteome</keyword>
<dbReference type="KEGG" id="dci:113469198"/>
<sequence length="149" mass="15450">MLLGLHEVPGTRLPLTSYASSGGTASQHTTAAVFMYSTSSEGGVTLQLRDADDFAAAGDDKGGLASVLARLQEDAALSISYQADSEALGLAGTEESLDHFLLGSTSSGTCLTTSGNGKTMFKSKCELPIDATDSKLGTIPIQQDNQWMV</sequence>
<organism evidence="1 2">
    <name type="scientific">Diaphorina citri</name>
    <name type="common">Asian citrus psyllid</name>
    <dbReference type="NCBI Taxonomy" id="121845"/>
    <lineage>
        <taxon>Eukaryota</taxon>
        <taxon>Metazoa</taxon>
        <taxon>Ecdysozoa</taxon>
        <taxon>Arthropoda</taxon>
        <taxon>Hexapoda</taxon>
        <taxon>Insecta</taxon>
        <taxon>Pterygota</taxon>
        <taxon>Neoptera</taxon>
        <taxon>Paraneoptera</taxon>
        <taxon>Hemiptera</taxon>
        <taxon>Sternorrhyncha</taxon>
        <taxon>Psylloidea</taxon>
        <taxon>Psyllidae</taxon>
        <taxon>Diaphorininae</taxon>
        <taxon>Diaphorina</taxon>
    </lineage>
</organism>
<gene>
    <name evidence="2" type="primary">LOC113469198</name>
</gene>
<name>A0A3Q0J221_DIACI</name>
<accession>A0A3Q0J221</accession>
<dbReference type="RefSeq" id="XP_026682519.1">
    <property type="nucleotide sequence ID" value="XM_026826718.1"/>
</dbReference>
<proteinExistence type="predicted"/>
<dbReference type="AlphaFoldDB" id="A0A3Q0J221"/>
<evidence type="ECO:0000313" key="1">
    <source>
        <dbReference type="Proteomes" id="UP000079169"/>
    </source>
</evidence>